<dbReference type="RefSeq" id="WP_164706381.1">
    <property type="nucleotide sequence ID" value="NZ_CP003811.1"/>
</dbReference>
<accession>A0A089NTB1</accession>
<keyword evidence="2" id="KW-1185">Reference proteome</keyword>
<dbReference type="EMBL" id="CP003811">
    <property type="protein sequence ID" value="AIQ90647.1"/>
    <property type="molecule type" value="Genomic_DNA"/>
</dbReference>
<dbReference type="eggNOG" id="ENOG50310PQ">
    <property type="taxonomic scope" value="Bacteria"/>
</dbReference>
<organism evidence="1 2">
    <name type="scientific">Methylobacterium oryzae CBMB20</name>
    <dbReference type="NCBI Taxonomy" id="693986"/>
    <lineage>
        <taxon>Bacteria</taxon>
        <taxon>Pseudomonadati</taxon>
        <taxon>Pseudomonadota</taxon>
        <taxon>Alphaproteobacteria</taxon>
        <taxon>Hyphomicrobiales</taxon>
        <taxon>Methylobacteriaceae</taxon>
        <taxon>Methylobacterium</taxon>
    </lineage>
</organism>
<gene>
    <name evidence="1" type="ORF">MOC_2892</name>
</gene>
<protein>
    <submittedName>
        <fullName evidence="1">Protein of unassigned function</fullName>
    </submittedName>
</protein>
<evidence type="ECO:0000313" key="1">
    <source>
        <dbReference type="EMBL" id="AIQ90647.1"/>
    </source>
</evidence>
<proteinExistence type="predicted"/>
<dbReference type="AlphaFoldDB" id="A0A089NTB1"/>
<dbReference type="KEGG" id="mor:MOC_2892"/>
<dbReference type="GeneID" id="96602835"/>
<dbReference type="HOGENOM" id="CLU_3119695_0_0_5"/>
<reference evidence="1 2" key="1">
    <citation type="journal article" date="2014" name="PLoS ONE">
        <title>Genome Information of Methylobacterium oryzae, a Plant-Probiotic Methylotroph in the Phyllosphere.</title>
        <authorList>
            <person name="Kwak M.J."/>
            <person name="Jeong H."/>
            <person name="Madhaiyan M."/>
            <person name="Lee Y."/>
            <person name="Sa T.M."/>
            <person name="Oh T.K."/>
            <person name="Kim J.F."/>
        </authorList>
    </citation>
    <scope>NUCLEOTIDE SEQUENCE [LARGE SCALE GENOMIC DNA]</scope>
    <source>
        <strain evidence="1 2">CBMB20</strain>
    </source>
</reference>
<evidence type="ECO:0000313" key="2">
    <source>
        <dbReference type="Proteomes" id="UP000029492"/>
    </source>
</evidence>
<name>A0A089NTB1_9HYPH</name>
<dbReference type="Proteomes" id="UP000029492">
    <property type="component" value="Chromosome"/>
</dbReference>
<sequence length="50" mass="5229">MLARPFRLIAPALAALGLVALRLASPFIGPASPPQPGTSTDTGVVFRHYL</sequence>